<reference evidence="2 3" key="1">
    <citation type="submission" date="2014-06" db="EMBL/GenBank/DDBJ databases">
        <title>Whole Genome Sequences of Three Symbiotic Endozoicomonas Bacteria.</title>
        <authorList>
            <person name="Neave M.J."/>
            <person name="Apprill A."/>
            <person name="Voolstra C.R."/>
        </authorList>
    </citation>
    <scope>NUCLEOTIDE SEQUENCE [LARGE SCALE GENOMIC DNA]</scope>
    <source>
        <strain evidence="2 3">DSM 22380</strain>
    </source>
</reference>
<feature type="transmembrane region" description="Helical" evidence="1">
    <location>
        <begin position="29"/>
        <end position="58"/>
    </location>
</feature>
<protein>
    <submittedName>
        <fullName evidence="2">Uncharacterized protein</fullName>
    </submittedName>
</protein>
<keyword evidence="1" id="KW-0812">Transmembrane</keyword>
<dbReference type="Proteomes" id="UP000027997">
    <property type="component" value="Unassembled WGS sequence"/>
</dbReference>
<evidence type="ECO:0000313" key="3">
    <source>
        <dbReference type="Proteomes" id="UP000027997"/>
    </source>
</evidence>
<keyword evidence="1" id="KW-1133">Transmembrane helix</keyword>
<dbReference type="EMBL" id="JOJP01000001">
    <property type="protein sequence ID" value="KEI70719.1"/>
    <property type="molecule type" value="Genomic_DNA"/>
</dbReference>
<evidence type="ECO:0000256" key="1">
    <source>
        <dbReference type="SAM" id="Phobius"/>
    </source>
</evidence>
<organism evidence="2 3">
    <name type="scientific">Endozoicomonas elysicola</name>
    <dbReference type="NCBI Taxonomy" id="305900"/>
    <lineage>
        <taxon>Bacteria</taxon>
        <taxon>Pseudomonadati</taxon>
        <taxon>Pseudomonadota</taxon>
        <taxon>Gammaproteobacteria</taxon>
        <taxon>Oceanospirillales</taxon>
        <taxon>Endozoicomonadaceae</taxon>
        <taxon>Endozoicomonas</taxon>
    </lineage>
</organism>
<accession>A0A081K993</accession>
<dbReference type="AlphaFoldDB" id="A0A081K993"/>
<proteinExistence type="predicted"/>
<keyword evidence="3" id="KW-1185">Reference proteome</keyword>
<name>A0A081K993_9GAMM</name>
<evidence type="ECO:0000313" key="2">
    <source>
        <dbReference type="EMBL" id="KEI70719.1"/>
    </source>
</evidence>
<keyword evidence="1" id="KW-0472">Membrane</keyword>
<comment type="caution">
    <text evidence="2">The sequence shown here is derived from an EMBL/GenBank/DDBJ whole genome shotgun (WGS) entry which is preliminary data.</text>
</comment>
<dbReference type="STRING" id="305900.GV64_08160"/>
<gene>
    <name evidence="2" type="ORF">GV64_08160</name>
</gene>
<sequence>MKALPYAGFKAPYDLNHKAHKEHKVKEELFLALFVCFVAPIQISQPVSILMFTGLLSLSQCHWLKRPH</sequence>